<name>A0A917C954_9BACL</name>
<comment type="caution">
    <text evidence="1">The sequence shown here is derived from an EMBL/GenBank/DDBJ whole genome shotgun (WGS) entry which is preliminary data.</text>
</comment>
<evidence type="ECO:0000313" key="2">
    <source>
        <dbReference type="Proteomes" id="UP000637643"/>
    </source>
</evidence>
<accession>A0A917C954</accession>
<reference evidence="1" key="2">
    <citation type="submission" date="2020-09" db="EMBL/GenBank/DDBJ databases">
        <authorList>
            <person name="Sun Q."/>
            <person name="Zhou Y."/>
        </authorList>
    </citation>
    <scope>NUCLEOTIDE SEQUENCE</scope>
    <source>
        <strain evidence="1">CGMCC 1.16134</strain>
    </source>
</reference>
<dbReference type="AlphaFoldDB" id="A0A917C954"/>
<gene>
    <name evidence="1" type="ORF">GCM10010912_22360</name>
</gene>
<dbReference type="EMBL" id="BMKR01000007">
    <property type="protein sequence ID" value="GGF76761.1"/>
    <property type="molecule type" value="Genomic_DNA"/>
</dbReference>
<keyword evidence="2" id="KW-1185">Reference proteome</keyword>
<proteinExistence type="predicted"/>
<evidence type="ECO:0000313" key="1">
    <source>
        <dbReference type="EMBL" id="GGF76761.1"/>
    </source>
</evidence>
<reference evidence="1" key="1">
    <citation type="journal article" date="2014" name="Int. J. Syst. Evol. Microbiol.">
        <title>Complete genome sequence of Corynebacterium casei LMG S-19264T (=DSM 44701T), isolated from a smear-ripened cheese.</title>
        <authorList>
            <consortium name="US DOE Joint Genome Institute (JGI-PGF)"/>
            <person name="Walter F."/>
            <person name="Albersmeier A."/>
            <person name="Kalinowski J."/>
            <person name="Ruckert C."/>
        </authorList>
    </citation>
    <scope>NUCLEOTIDE SEQUENCE</scope>
    <source>
        <strain evidence="1">CGMCC 1.16134</strain>
    </source>
</reference>
<dbReference type="Proteomes" id="UP000637643">
    <property type="component" value="Unassembled WGS sequence"/>
</dbReference>
<organism evidence="1 2">
    <name type="scientific">Paenibacillus albidus</name>
    <dbReference type="NCBI Taxonomy" id="2041023"/>
    <lineage>
        <taxon>Bacteria</taxon>
        <taxon>Bacillati</taxon>
        <taxon>Bacillota</taxon>
        <taxon>Bacilli</taxon>
        <taxon>Bacillales</taxon>
        <taxon>Paenibacillaceae</taxon>
        <taxon>Paenibacillus</taxon>
    </lineage>
</organism>
<protein>
    <submittedName>
        <fullName evidence="1">Uncharacterized protein</fullName>
    </submittedName>
</protein>
<sequence length="156" mass="18006">MVFLIYRLYLWLQTSPRSFIKDKIPINKVIHPHPAVDLLEEAGYEVVGGKLKIPLSFTLNGSRLYSQLFIDYIAVLDEDEEEDQDKYKDRHKDKDPYYLVILARPRKQLEFTGSGLRDAVLPYLLIYPQCSGILYVNPATSAIHRITFGRDDGESN</sequence>